<reference evidence="1" key="1">
    <citation type="submission" date="2022-11" db="EMBL/GenBank/DDBJ databases">
        <authorList>
            <person name="Petersen C."/>
        </authorList>
    </citation>
    <scope>NUCLEOTIDE SEQUENCE</scope>
    <source>
        <strain evidence="1">IBT 21917</strain>
    </source>
</reference>
<gene>
    <name evidence="1" type="ORF">N7492_008550</name>
</gene>
<sequence>MPLNGCSPQLRLSLRRAISMMPPRLFLRNGSRWATRNAVGFNPVRRVSGRAAFAYTWLTNTPDAISPIDIAAGGSLSPGELHVSNPDPYTLLFLVTPRFAHWLDPANPFLQECIRDFYPSSSLPDTLYTVAAIVDKIPGNASPHTASTQGAEVPAQEEYEGISILGAVTENVRGKVAPKRRIGAPSNEEPNLLFTIQNEQNPHSAAHQVGLRLANTIFINEKETTLLGMRWSRDQEQSGGSSSNYTLDQSMDLAGCVFDAASPTIHPSLVLPLDPVSQRRRVITSMGNILRQVAKSTDPGSTAPMPASSELERELPRYIAENNIEDQRVSVWALVETPDVQIAGRESSTQDRLTQSLRQGGKLHRVVSGGGGWGKKQGLLSLDPEVSFTGTARSSELVALDEVFGSNPSTPAEVLPSFDEIMGGDDLSNLSQVAREGDFIQFFVSVEPPTSNTVVDNRNLHGITYRFGVVSDFEEIVTHVSGEGEKSLVSLPHTFGALSEKAITYTQPAVQGLKVFESSTKLDIPGSQVVLSPVY</sequence>
<dbReference type="EMBL" id="JAPQKO010000006">
    <property type="protein sequence ID" value="KAJ5155747.1"/>
    <property type="molecule type" value="Genomic_DNA"/>
</dbReference>
<evidence type="ECO:0008006" key="3">
    <source>
        <dbReference type="Google" id="ProtNLM"/>
    </source>
</evidence>
<dbReference type="OrthoDB" id="1744869at2759"/>
<protein>
    <recommendedName>
        <fullName evidence="3">V-type ATPase</fullName>
    </recommendedName>
</protein>
<comment type="caution">
    <text evidence="1">The sequence shown here is derived from an EMBL/GenBank/DDBJ whole genome shotgun (WGS) entry which is preliminary data.</text>
</comment>
<evidence type="ECO:0000313" key="1">
    <source>
        <dbReference type="EMBL" id="KAJ5155747.1"/>
    </source>
</evidence>
<dbReference type="AlphaFoldDB" id="A0A9W9HRS2"/>
<reference evidence="1" key="2">
    <citation type="journal article" date="2023" name="IMA Fungus">
        <title>Comparative genomic study of the Penicillium genus elucidates a diverse pangenome and 15 lateral gene transfer events.</title>
        <authorList>
            <person name="Petersen C."/>
            <person name="Sorensen T."/>
            <person name="Nielsen M.R."/>
            <person name="Sondergaard T.E."/>
            <person name="Sorensen J.L."/>
            <person name="Fitzpatrick D.A."/>
            <person name="Frisvad J.C."/>
            <person name="Nielsen K.L."/>
        </authorList>
    </citation>
    <scope>NUCLEOTIDE SEQUENCE</scope>
    <source>
        <strain evidence="1">IBT 21917</strain>
    </source>
</reference>
<evidence type="ECO:0000313" key="2">
    <source>
        <dbReference type="Proteomes" id="UP001146351"/>
    </source>
</evidence>
<accession>A0A9W9HRS2</accession>
<dbReference type="Proteomes" id="UP001146351">
    <property type="component" value="Unassembled WGS sequence"/>
</dbReference>
<keyword evidence="2" id="KW-1185">Reference proteome</keyword>
<organism evidence="1 2">
    <name type="scientific">Penicillium capsulatum</name>
    <dbReference type="NCBI Taxonomy" id="69766"/>
    <lineage>
        <taxon>Eukaryota</taxon>
        <taxon>Fungi</taxon>
        <taxon>Dikarya</taxon>
        <taxon>Ascomycota</taxon>
        <taxon>Pezizomycotina</taxon>
        <taxon>Eurotiomycetes</taxon>
        <taxon>Eurotiomycetidae</taxon>
        <taxon>Eurotiales</taxon>
        <taxon>Aspergillaceae</taxon>
        <taxon>Penicillium</taxon>
    </lineage>
</organism>
<proteinExistence type="predicted"/>
<name>A0A9W9HRS2_9EURO</name>